<accession>A0A2U1KNS5</accession>
<comment type="caution">
    <text evidence="8">The sequence shown here is derived from an EMBL/GenBank/DDBJ whole genome shotgun (WGS) entry which is preliminary data.</text>
</comment>
<name>A0A2U1KNS5_ARTAN</name>
<dbReference type="GO" id="GO:0031090">
    <property type="term" value="C:organelle membrane"/>
    <property type="evidence" value="ECO:0007669"/>
    <property type="project" value="UniProtKB-ARBA"/>
</dbReference>
<proteinExistence type="predicted"/>
<keyword evidence="3" id="KW-0813">Transport</keyword>
<dbReference type="AlphaFoldDB" id="A0A2U1KNS5"/>
<evidence type="ECO:0000256" key="4">
    <source>
        <dbReference type="ARBA" id="ARBA00022989"/>
    </source>
</evidence>
<feature type="domain" description="Amino acid transporter transmembrane" evidence="7">
    <location>
        <begin position="14"/>
        <end position="106"/>
    </location>
</feature>
<evidence type="ECO:0000313" key="8">
    <source>
        <dbReference type="EMBL" id="PWA38409.1"/>
    </source>
</evidence>
<keyword evidence="5 6" id="KW-0472">Membrane</keyword>
<keyword evidence="2 6" id="KW-0812">Transmembrane</keyword>
<organism evidence="8 9">
    <name type="scientific">Artemisia annua</name>
    <name type="common">Sweet wormwood</name>
    <dbReference type="NCBI Taxonomy" id="35608"/>
    <lineage>
        <taxon>Eukaryota</taxon>
        <taxon>Viridiplantae</taxon>
        <taxon>Streptophyta</taxon>
        <taxon>Embryophyta</taxon>
        <taxon>Tracheophyta</taxon>
        <taxon>Spermatophyta</taxon>
        <taxon>Magnoliopsida</taxon>
        <taxon>eudicotyledons</taxon>
        <taxon>Gunneridae</taxon>
        <taxon>Pentapetalae</taxon>
        <taxon>asterids</taxon>
        <taxon>campanulids</taxon>
        <taxon>Asterales</taxon>
        <taxon>Asteraceae</taxon>
        <taxon>Asteroideae</taxon>
        <taxon>Anthemideae</taxon>
        <taxon>Artemisiinae</taxon>
        <taxon>Artemisia</taxon>
    </lineage>
</organism>
<dbReference type="STRING" id="35608.A0A2U1KNS5"/>
<evidence type="ECO:0000256" key="2">
    <source>
        <dbReference type="ARBA" id="ARBA00022692"/>
    </source>
</evidence>
<keyword evidence="3" id="KW-0029">Amino-acid transport</keyword>
<evidence type="ECO:0000259" key="7">
    <source>
        <dbReference type="Pfam" id="PF01490"/>
    </source>
</evidence>
<dbReference type="OrthoDB" id="1736503at2759"/>
<dbReference type="Proteomes" id="UP000245207">
    <property type="component" value="Unassembled WGS sequence"/>
</dbReference>
<keyword evidence="9" id="KW-1185">Reference proteome</keyword>
<evidence type="ECO:0000313" key="9">
    <source>
        <dbReference type="Proteomes" id="UP000245207"/>
    </source>
</evidence>
<comment type="subcellular location">
    <subcellularLocation>
        <location evidence="1">Membrane</location>
        <topology evidence="1">Multi-pass membrane protein</topology>
    </subcellularLocation>
</comment>
<dbReference type="GO" id="GO:0015179">
    <property type="term" value="F:L-amino acid transmembrane transporter activity"/>
    <property type="evidence" value="ECO:0007669"/>
    <property type="project" value="TreeGrafter"/>
</dbReference>
<evidence type="ECO:0000256" key="3">
    <source>
        <dbReference type="ARBA" id="ARBA00022970"/>
    </source>
</evidence>
<protein>
    <submittedName>
        <fullName evidence="8">Amino acid transporter, transmembrane</fullName>
    </submittedName>
</protein>
<dbReference type="PANTHER" id="PTHR22950">
    <property type="entry name" value="AMINO ACID TRANSPORTER"/>
    <property type="match status" value="1"/>
</dbReference>
<gene>
    <name evidence="8" type="ORF">CTI12_AA580080</name>
</gene>
<evidence type="ECO:0000256" key="1">
    <source>
        <dbReference type="ARBA" id="ARBA00004141"/>
    </source>
</evidence>
<dbReference type="PANTHER" id="PTHR22950:SF686">
    <property type="entry name" value="AMINO ACID TRANSPORTER AVT6A-LIKE"/>
    <property type="match status" value="1"/>
</dbReference>
<dbReference type="InterPro" id="IPR013057">
    <property type="entry name" value="AA_transpt_TM"/>
</dbReference>
<evidence type="ECO:0000256" key="6">
    <source>
        <dbReference type="SAM" id="Phobius"/>
    </source>
</evidence>
<feature type="transmembrane region" description="Helical" evidence="6">
    <location>
        <begin position="87"/>
        <end position="108"/>
    </location>
</feature>
<dbReference type="EMBL" id="PKPP01015662">
    <property type="protein sequence ID" value="PWA38409.1"/>
    <property type="molecule type" value="Genomic_DNA"/>
</dbReference>
<evidence type="ECO:0000256" key="5">
    <source>
        <dbReference type="ARBA" id="ARBA00023136"/>
    </source>
</evidence>
<sequence length="169" mass="18361">MKLGIEKVDIHIILRFSKGAKVGSYGALVGDAFGQGGKMVLQLGIVVNNVGLLVVYMIIIGDVLSGTWSEGEHHLGVMQEWFGHHWWTGRSVLLLLTTLLVLAPLISFKRVGDPISYIVFDSGKRSTISAETGCDNVCNCLTNNTKSSIMFIAYSKILVVSASKRVAIH</sequence>
<reference evidence="8 9" key="1">
    <citation type="journal article" date="2018" name="Mol. Plant">
        <title>The genome of Artemisia annua provides insight into the evolution of Asteraceae family and artemisinin biosynthesis.</title>
        <authorList>
            <person name="Shen Q."/>
            <person name="Zhang L."/>
            <person name="Liao Z."/>
            <person name="Wang S."/>
            <person name="Yan T."/>
            <person name="Shi P."/>
            <person name="Liu M."/>
            <person name="Fu X."/>
            <person name="Pan Q."/>
            <person name="Wang Y."/>
            <person name="Lv Z."/>
            <person name="Lu X."/>
            <person name="Zhang F."/>
            <person name="Jiang W."/>
            <person name="Ma Y."/>
            <person name="Chen M."/>
            <person name="Hao X."/>
            <person name="Li L."/>
            <person name="Tang Y."/>
            <person name="Lv G."/>
            <person name="Zhou Y."/>
            <person name="Sun X."/>
            <person name="Brodelius P.E."/>
            <person name="Rose J.K.C."/>
            <person name="Tang K."/>
        </authorList>
    </citation>
    <scope>NUCLEOTIDE SEQUENCE [LARGE SCALE GENOMIC DNA]</scope>
    <source>
        <strain evidence="9">cv. Huhao1</strain>
        <tissue evidence="8">Leaf</tissue>
    </source>
</reference>
<keyword evidence="4 6" id="KW-1133">Transmembrane helix</keyword>
<dbReference type="Pfam" id="PF01490">
    <property type="entry name" value="Aa_trans"/>
    <property type="match status" value="1"/>
</dbReference>
<feature type="transmembrane region" description="Helical" evidence="6">
    <location>
        <begin position="45"/>
        <end position="67"/>
    </location>
</feature>